<evidence type="ECO:0000256" key="11">
    <source>
        <dbReference type="HAMAP-Rule" id="MF_00228"/>
    </source>
</evidence>
<evidence type="ECO:0000313" key="12">
    <source>
        <dbReference type="EMBL" id="ODP28522.1"/>
    </source>
</evidence>
<dbReference type="PATRIC" id="fig|1886670.3.peg.2106"/>
<keyword evidence="6 11" id="KW-0547">Nucleotide-binding</keyword>
<dbReference type="NCBIfam" id="TIGR00694">
    <property type="entry name" value="thiM"/>
    <property type="match status" value="1"/>
</dbReference>
<dbReference type="PIRSF" id="PIRSF000513">
    <property type="entry name" value="Thz_kinase"/>
    <property type="match status" value="1"/>
</dbReference>
<keyword evidence="13" id="KW-1185">Reference proteome</keyword>
<gene>
    <name evidence="11" type="primary">thiM</name>
    <name evidence="12" type="ORF">PTI45_02067</name>
</gene>
<evidence type="ECO:0000256" key="3">
    <source>
        <dbReference type="ARBA" id="ARBA00004868"/>
    </source>
</evidence>
<feature type="binding site" evidence="11">
    <location>
        <position position="39"/>
    </location>
    <ligand>
        <name>substrate</name>
    </ligand>
</feature>
<evidence type="ECO:0000256" key="8">
    <source>
        <dbReference type="ARBA" id="ARBA00022840"/>
    </source>
</evidence>
<dbReference type="GO" id="GO:0005524">
    <property type="term" value="F:ATP binding"/>
    <property type="evidence" value="ECO:0007669"/>
    <property type="project" value="UniProtKB-UniRule"/>
</dbReference>
<organism evidence="12 13">
    <name type="scientific">Paenibacillus nuruki</name>
    <dbReference type="NCBI Taxonomy" id="1886670"/>
    <lineage>
        <taxon>Bacteria</taxon>
        <taxon>Bacillati</taxon>
        <taxon>Bacillota</taxon>
        <taxon>Bacilli</taxon>
        <taxon>Bacillales</taxon>
        <taxon>Paenibacillaceae</taxon>
        <taxon>Paenibacillus</taxon>
    </lineage>
</organism>
<dbReference type="STRING" id="1886670.PTI45_02067"/>
<dbReference type="SUPFAM" id="SSF53613">
    <property type="entry name" value="Ribokinase-like"/>
    <property type="match status" value="1"/>
</dbReference>
<evidence type="ECO:0000256" key="10">
    <source>
        <dbReference type="ARBA" id="ARBA00022977"/>
    </source>
</evidence>
<dbReference type="Gene3D" id="3.40.1190.20">
    <property type="match status" value="1"/>
</dbReference>
<comment type="catalytic activity">
    <reaction evidence="1 11">
        <text>5-(2-hydroxyethyl)-4-methylthiazole + ATP = 4-methyl-5-(2-phosphooxyethyl)-thiazole + ADP + H(+)</text>
        <dbReference type="Rhea" id="RHEA:24212"/>
        <dbReference type="ChEBI" id="CHEBI:15378"/>
        <dbReference type="ChEBI" id="CHEBI:17957"/>
        <dbReference type="ChEBI" id="CHEBI:30616"/>
        <dbReference type="ChEBI" id="CHEBI:58296"/>
        <dbReference type="ChEBI" id="CHEBI:456216"/>
        <dbReference type="EC" id="2.7.1.50"/>
    </reaction>
</comment>
<dbReference type="InterPro" id="IPR029056">
    <property type="entry name" value="Ribokinase-like"/>
</dbReference>
<feature type="binding site" evidence="11">
    <location>
        <position position="188"/>
    </location>
    <ligand>
        <name>substrate</name>
    </ligand>
</feature>
<keyword evidence="4 11" id="KW-0808">Transferase</keyword>
<evidence type="ECO:0000256" key="9">
    <source>
        <dbReference type="ARBA" id="ARBA00022842"/>
    </source>
</evidence>
<name>A0A1E3L3Y0_9BACL</name>
<proteinExistence type="inferred from homology"/>
<dbReference type="PRINTS" id="PR01099">
    <property type="entry name" value="HYETHTZKNASE"/>
</dbReference>
<evidence type="ECO:0000313" key="13">
    <source>
        <dbReference type="Proteomes" id="UP000094578"/>
    </source>
</evidence>
<dbReference type="HAMAP" id="MF_00228">
    <property type="entry name" value="Thz_kinase"/>
    <property type="match status" value="1"/>
</dbReference>
<dbReference type="GO" id="GO:0000287">
    <property type="term" value="F:magnesium ion binding"/>
    <property type="evidence" value="ECO:0007669"/>
    <property type="project" value="UniProtKB-UniRule"/>
</dbReference>
<evidence type="ECO:0000256" key="4">
    <source>
        <dbReference type="ARBA" id="ARBA00022679"/>
    </source>
</evidence>
<evidence type="ECO:0000256" key="6">
    <source>
        <dbReference type="ARBA" id="ARBA00022741"/>
    </source>
</evidence>
<dbReference type="NCBIfam" id="NF006830">
    <property type="entry name" value="PRK09355.1"/>
    <property type="match status" value="1"/>
</dbReference>
<dbReference type="EMBL" id="MDER01000036">
    <property type="protein sequence ID" value="ODP28522.1"/>
    <property type="molecule type" value="Genomic_DNA"/>
</dbReference>
<keyword evidence="10 11" id="KW-0784">Thiamine biosynthesis</keyword>
<dbReference type="CDD" id="cd01170">
    <property type="entry name" value="THZ_kinase"/>
    <property type="match status" value="1"/>
</dbReference>
<comment type="similarity">
    <text evidence="11">Belongs to the Thz kinase family.</text>
</comment>
<dbReference type="Proteomes" id="UP000094578">
    <property type="component" value="Unassembled WGS sequence"/>
</dbReference>
<evidence type="ECO:0000256" key="5">
    <source>
        <dbReference type="ARBA" id="ARBA00022723"/>
    </source>
</evidence>
<sequence length="267" mass="27860">MSFLAKVQAQNPLVHNITNMVVTNFTANGLLALGASPFMAYAHEEVTDVAAMASAVVLNIGTLDPYTVEAILQAGRSANQAGVPVVFDPVGAGATPYRTESAIQITEHVQIDVLRGNVAEVANVIGEQWHIKGVDAGAGEGNMVEIAKQAARQLKCIVAITGEKDVVTDGNTTYTIANSHSILTRVTGGGCLLSAVVGAFIAVADPIESQERLNAVVEALAFYGIAAEIAYQQTAGQGTGSFQIEFINQLSLVTPDIVSTHSKIAKV</sequence>
<evidence type="ECO:0000256" key="2">
    <source>
        <dbReference type="ARBA" id="ARBA00001946"/>
    </source>
</evidence>
<comment type="function">
    <text evidence="11">Catalyzes the phosphorylation of the hydroxyl group of 4-methyl-5-beta-hydroxyethylthiazole (THZ).</text>
</comment>
<keyword evidence="5 11" id="KW-0479">Metal-binding</keyword>
<dbReference type="Pfam" id="PF02110">
    <property type="entry name" value="HK"/>
    <property type="match status" value="1"/>
</dbReference>
<keyword evidence="9 11" id="KW-0460">Magnesium</keyword>
<reference evidence="12 13" key="1">
    <citation type="submission" date="2016-08" db="EMBL/GenBank/DDBJ databases">
        <title>Genome sequencing of Paenibacillus sp. TI45-13ar, isolated from Korean traditional nuruk.</title>
        <authorList>
            <person name="Kim S.-J."/>
        </authorList>
    </citation>
    <scope>NUCLEOTIDE SEQUENCE [LARGE SCALE GENOMIC DNA]</scope>
    <source>
        <strain evidence="12 13">TI45-13ar</strain>
    </source>
</reference>
<dbReference type="RefSeq" id="WP_069327494.1">
    <property type="nucleotide sequence ID" value="NZ_MDER01000036.1"/>
</dbReference>
<accession>A0A1E3L3Y0</accession>
<comment type="cofactor">
    <cofactor evidence="2 11">
        <name>Mg(2+)</name>
        <dbReference type="ChEBI" id="CHEBI:18420"/>
    </cofactor>
</comment>
<dbReference type="GO" id="GO:0004417">
    <property type="term" value="F:hydroxyethylthiazole kinase activity"/>
    <property type="evidence" value="ECO:0007669"/>
    <property type="project" value="UniProtKB-UniRule"/>
</dbReference>
<dbReference type="UniPathway" id="UPA00060">
    <property type="reaction ID" value="UER00139"/>
</dbReference>
<dbReference type="GO" id="GO:0009229">
    <property type="term" value="P:thiamine diphosphate biosynthetic process"/>
    <property type="evidence" value="ECO:0007669"/>
    <property type="project" value="UniProtKB-UniRule"/>
</dbReference>
<comment type="caution">
    <text evidence="12">The sequence shown here is derived from an EMBL/GenBank/DDBJ whole genome shotgun (WGS) entry which is preliminary data.</text>
</comment>
<dbReference type="GO" id="GO:0009228">
    <property type="term" value="P:thiamine biosynthetic process"/>
    <property type="evidence" value="ECO:0007669"/>
    <property type="project" value="UniProtKB-KW"/>
</dbReference>
<feature type="binding site" evidence="11">
    <location>
        <position position="161"/>
    </location>
    <ligand>
        <name>ATP</name>
        <dbReference type="ChEBI" id="CHEBI:30616"/>
    </ligand>
</feature>
<dbReference type="InterPro" id="IPR000417">
    <property type="entry name" value="Hyethyz_kinase"/>
</dbReference>
<protein>
    <recommendedName>
        <fullName evidence="11">Hydroxyethylthiazole kinase</fullName>
        <ecNumber evidence="11">2.7.1.50</ecNumber>
    </recommendedName>
    <alternativeName>
        <fullName evidence="11">4-methyl-5-beta-hydroxyethylthiazole kinase</fullName>
        <shortName evidence="11">TH kinase</shortName>
        <shortName evidence="11">Thz kinase</shortName>
    </alternativeName>
</protein>
<evidence type="ECO:0000256" key="7">
    <source>
        <dbReference type="ARBA" id="ARBA00022777"/>
    </source>
</evidence>
<feature type="binding site" evidence="11">
    <location>
        <position position="115"/>
    </location>
    <ligand>
        <name>ATP</name>
        <dbReference type="ChEBI" id="CHEBI:30616"/>
    </ligand>
</feature>
<keyword evidence="7 11" id="KW-0418">Kinase</keyword>
<dbReference type="AlphaFoldDB" id="A0A1E3L3Y0"/>
<evidence type="ECO:0000256" key="1">
    <source>
        <dbReference type="ARBA" id="ARBA00001771"/>
    </source>
</evidence>
<dbReference type="EC" id="2.7.1.50" evidence="11"/>
<comment type="pathway">
    <text evidence="3 11">Cofactor biosynthesis; thiamine diphosphate biosynthesis; 4-methyl-5-(2-phosphoethyl)-thiazole from 5-(2-hydroxyethyl)-4-methylthiazole: step 1/1.</text>
</comment>
<keyword evidence="8 11" id="KW-0067">ATP-binding</keyword>